<feature type="domain" description="HNH nuclease" evidence="1">
    <location>
        <begin position="256"/>
        <end position="307"/>
    </location>
</feature>
<dbReference type="RefSeq" id="WP_130936848.1">
    <property type="nucleotide sequence ID" value="NZ_BMEE01000004.1"/>
</dbReference>
<organism evidence="2 3">
    <name type="scientific">Hyunsoonleella pacifica</name>
    <dbReference type="NCBI Taxonomy" id="1080224"/>
    <lineage>
        <taxon>Bacteria</taxon>
        <taxon>Pseudomonadati</taxon>
        <taxon>Bacteroidota</taxon>
        <taxon>Flavobacteriia</taxon>
        <taxon>Flavobacteriales</taxon>
        <taxon>Flavobacteriaceae</taxon>
    </lineage>
</organism>
<evidence type="ECO:0000313" key="2">
    <source>
        <dbReference type="EMBL" id="TBN15361.1"/>
    </source>
</evidence>
<protein>
    <submittedName>
        <fullName evidence="2">HNH endonuclease</fullName>
    </submittedName>
</protein>
<gene>
    <name evidence="2" type="ORF">EYD46_09470</name>
</gene>
<reference evidence="2 3" key="1">
    <citation type="journal article" date="2015" name="Int. J. Syst. Evol. Microbiol.">
        <title>Hyunsoonleella pacifica sp. nov., isolated from seawater of South Pacific Gyre.</title>
        <authorList>
            <person name="Gao X."/>
            <person name="Zhang Z."/>
            <person name="Dai X."/>
            <person name="Zhang X.H."/>
        </authorList>
    </citation>
    <scope>NUCLEOTIDE SEQUENCE [LARGE SCALE GENOMIC DNA]</scope>
    <source>
        <strain evidence="2 3">SW033</strain>
    </source>
</reference>
<comment type="caution">
    <text evidence="2">The sequence shown here is derived from an EMBL/GenBank/DDBJ whole genome shotgun (WGS) entry which is preliminary data.</text>
</comment>
<dbReference type="AlphaFoldDB" id="A0A4Q9FMD9"/>
<proteinExistence type="predicted"/>
<name>A0A4Q9FMD9_9FLAO</name>
<dbReference type="Pfam" id="PF13391">
    <property type="entry name" value="HNH_2"/>
    <property type="match status" value="1"/>
</dbReference>
<sequence>MSEQNYEEYWSLTNAFTSYNINGKFFKTLKICIDFIDEYAEEEYNEIKYERLQNKINETLPKNQISIRKSINQLVKMGFIQPYLTSYHPLAKEFLESRTNKKAETLLSKIVYSNSSLNRAVNEESNLRELNFLIKSLIEYGKLSKDEITGLMLVNLQEYNEDFISEEDLNIHKEYAIAIDFYKRKYNQISHFCNLLSKLDNLTFVKDDLYFTEDAERIFGEDIKATTAKKRDPYLHRLYKNQLQAECEEIYGNPICVLEHLSYPVLIASHIKPFINSDEHEAYDPNNGLLLSRTIDSLFDLKYISFNDDGTILFSNRIAQDVKEFWKGYKLDTAILNEKRKAYLAYHRNLIVD</sequence>
<dbReference type="InterPro" id="IPR003615">
    <property type="entry name" value="HNH_nuc"/>
</dbReference>
<dbReference type="EMBL" id="SIRS01000004">
    <property type="protein sequence ID" value="TBN15361.1"/>
    <property type="molecule type" value="Genomic_DNA"/>
</dbReference>
<accession>A0A4Q9FMD9</accession>
<keyword evidence="2" id="KW-0378">Hydrolase</keyword>
<keyword evidence="3" id="KW-1185">Reference proteome</keyword>
<evidence type="ECO:0000259" key="1">
    <source>
        <dbReference type="Pfam" id="PF13391"/>
    </source>
</evidence>
<keyword evidence="2" id="KW-0540">Nuclease</keyword>
<dbReference type="OrthoDB" id="67788at2"/>
<dbReference type="GO" id="GO:0004519">
    <property type="term" value="F:endonuclease activity"/>
    <property type="evidence" value="ECO:0007669"/>
    <property type="project" value="UniProtKB-KW"/>
</dbReference>
<dbReference type="Proteomes" id="UP000292372">
    <property type="component" value="Unassembled WGS sequence"/>
</dbReference>
<evidence type="ECO:0000313" key="3">
    <source>
        <dbReference type="Proteomes" id="UP000292372"/>
    </source>
</evidence>
<keyword evidence="2" id="KW-0255">Endonuclease</keyword>